<comment type="caution">
    <text evidence="1">The sequence shown here is derived from an EMBL/GenBank/DDBJ whole genome shotgun (WGS) entry which is preliminary data.</text>
</comment>
<dbReference type="PANTHER" id="PTHR12736:SF7">
    <property type="entry name" value="LANC-LIKE PROTEIN 3"/>
    <property type="match status" value="1"/>
</dbReference>
<dbReference type="InterPro" id="IPR007822">
    <property type="entry name" value="LANC-like"/>
</dbReference>
<dbReference type="EMBL" id="CAUYUJ010002314">
    <property type="protein sequence ID" value="CAK0800214.1"/>
    <property type="molecule type" value="Genomic_DNA"/>
</dbReference>
<proteinExistence type="predicted"/>
<reference evidence="1" key="1">
    <citation type="submission" date="2023-10" db="EMBL/GenBank/DDBJ databases">
        <authorList>
            <person name="Chen Y."/>
            <person name="Shah S."/>
            <person name="Dougan E. K."/>
            <person name="Thang M."/>
            <person name="Chan C."/>
        </authorList>
    </citation>
    <scope>NUCLEOTIDE SEQUENCE [LARGE SCALE GENOMIC DNA]</scope>
</reference>
<name>A0ABN9Q9Y3_9DINO</name>
<evidence type="ECO:0000313" key="2">
    <source>
        <dbReference type="Proteomes" id="UP001189429"/>
    </source>
</evidence>
<gene>
    <name evidence="1" type="ORF">PCOR1329_LOCUS8423</name>
</gene>
<keyword evidence="2" id="KW-1185">Reference proteome</keyword>
<protein>
    <submittedName>
        <fullName evidence="1">Uncharacterized protein</fullName>
    </submittedName>
</protein>
<dbReference type="Pfam" id="PF05147">
    <property type="entry name" value="LANC_like"/>
    <property type="match status" value="1"/>
</dbReference>
<dbReference type="SUPFAM" id="SSF158745">
    <property type="entry name" value="LanC-like"/>
    <property type="match status" value="1"/>
</dbReference>
<accession>A0ABN9Q9Y3</accession>
<dbReference type="InterPro" id="IPR012341">
    <property type="entry name" value="6hp_glycosidase-like_sf"/>
</dbReference>
<organism evidence="1 2">
    <name type="scientific">Prorocentrum cordatum</name>
    <dbReference type="NCBI Taxonomy" id="2364126"/>
    <lineage>
        <taxon>Eukaryota</taxon>
        <taxon>Sar</taxon>
        <taxon>Alveolata</taxon>
        <taxon>Dinophyceae</taxon>
        <taxon>Prorocentrales</taxon>
        <taxon>Prorocentraceae</taxon>
        <taxon>Prorocentrum</taxon>
    </lineage>
</organism>
<dbReference type="PANTHER" id="PTHR12736">
    <property type="entry name" value="LANC-LIKE PROTEIN"/>
    <property type="match status" value="1"/>
</dbReference>
<dbReference type="Gene3D" id="1.50.10.10">
    <property type="match status" value="1"/>
</dbReference>
<evidence type="ECO:0000313" key="1">
    <source>
        <dbReference type="EMBL" id="CAK0800214.1"/>
    </source>
</evidence>
<dbReference type="PRINTS" id="PR01950">
    <property type="entry name" value="LANCSUPER"/>
</dbReference>
<sequence length="112" mass="12104">MVEHVEQRDHAWRRGAILKGNGLCHGVAGNGYAFLSLFAATGQELHRWRAEAFVALLRHAPLQEAMCRQPDPQRRVPGCPDSPASLMEGAAGVACFLLDAIAPEGAAFPGWE</sequence>
<dbReference type="Proteomes" id="UP001189429">
    <property type="component" value="Unassembled WGS sequence"/>
</dbReference>